<keyword evidence="3" id="KW-0804">Transcription</keyword>
<evidence type="ECO:0000259" key="7">
    <source>
        <dbReference type="PROSITE" id="PS50888"/>
    </source>
</evidence>
<dbReference type="GeneID" id="106775541"/>
<keyword evidence="5" id="KW-0175">Coiled coil</keyword>
<protein>
    <submittedName>
        <fullName evidence="9 10">Transcription factor bHLH25</fullName>
    </submittedName>
</protein>
<dbReference type="InterPro" id="IPR052610">
    <property type="entry name" value="bHLH_transcription_regulator"/>
</dbReference>
<reference evidence="8" key="1">
    <citation type="journal article" date="2014" name="Nat. Commun.">
        <title>Genome sequence of mungbean and insights into evolution within Vigna species.</title>
        <authorList>
            <person name="Kang Y.J."/>
            <person name="Kim S.K."/>
            <person name="Kim M.Y."/>
            <person name="Lestari P."/>
            <person name="Kim K.H."/>
            <person name="Ha B.K."/>
            <person name="Jun T.H."/>
            <person name="Hwang W.J."/>
            <person name="Lee T."/>
            <person name="Lee J."/>
            <person name="Shim S."/>
            <person name="Yoon M.Y."/>
            <person name="Jang Y.E."/>
            <person name="Han K.S."/>
            <person name="Taeprayoon P."/>
            <person name="Yoon N."/>
            <person name="Somta P."/>
            <person name="Tanya P."/>
            <person name="Kim K.S."/>
            <person name="Gwag J.G."/>
            <person name="Moon J.K."/>
            <person name="Lee Y.H."/>
            <person name="Park B.S."/>
            <person name="Bombarely A."/>
            <person name="Doyle J.J."/>
            <person name="Jackson S.A."/>
            <person name="Schafleitner R."/>
            <person name="Srinives P."/>
            <person name="Varshney R.K."/>
            <person name="Lee S.H."/>
        </authorList>
    </citation>
    <scope>NUCLEOTIDE SEQUENCE [LARGE SCALE GENOMIC DNA]</scope>
    <source>
        <strain evidence="8">cv. VC1973A</strain>
    </source>
</reference>
<dbReference type="InterPro" id="IPR011598">
    <property type="entry name" value="bHLH_dom"/>
</dbReference>
<dbReference type="KEGG" id="vra:106775541"/>
<dbReference type="PANTHER" id="PTHR45959:SF70">
    <property type="entry name" value="SYMBIOTIC AMMONIUM TRANSPORTER"/>
    <property type="match status" value="1"/>
</dbReference>
<dbReference type="RefSeq" id="XP_014518169.1">
    <property type="nucleotide sequence ID" value="XM_014662683.2"/>
</dbReference>
<feature type="compositionally biased region" description="Polar residues" evidence="6">
    <location>
        <begin position="81"/>
        <end position="95"/>
    </location>
</feature>
<keyword evidence="8" id="KW-1185">Reference proteome</keyword>
<dbReference type="AlphaFoldDB" id="A0A1S3VJ90"/>
<keyword evidence="4" id="KW-0539">Nucleus</keyword>
<dbReference type="CDD" id="cd11452">
    <property type="entry name" value="bHLH_AtNAI1_like"/>
    <property type="match status" value="1"/>
</dbReference>
<name>A0A1S3VJ90_VIGRR</name>
<feature type="region of interest" description="Disordered" evidence="6">
    <location>
        <begin position="59"/>
        <end position="95"/>
    </location>
</feature>
<accession>A0A1S3VJ90</accession>
<proteinExistence type="predicted"/>
<feature type="domain" description="BHLH" evidence="7">
    <location>
        <begin position="172"/>
        <end position="221"/>
    </location>
</feature>
<dbReference type="Pfam" id="PF00010">
    <property type="entry name" value="HLH"/>
    <property type="match status" value="1"/>
</dbReference>
<keyword evidence="2" id="KW-0805">Transcription regulation</keyword>
<organism evidence="8 9">
    <name type="scientific">Vigna radiata var. radiata</name>
    <name type="common">Mung bean</name>
    <name type="synonym">Phaseolus aureus</name>
    <dbReference type="NCBI Taxonomy" id="3916"/>
    <lineage>
        <taxon>Eukaryota</taxon>
        <taxon>Viridiplantae</taxon>
        <taxon>Streptophyta</taxon>
        <taxon>Embryophyta</taxon>
        <taxon>Tracheophyta</taxon>
        <taxon>Spermatophyta</taxon>
        <taxon>Magnoliopsida</taxon>
        <taxon>eudicotyledons</taxon>
        <taxon>Gunneridae</taxon>
        <taxon>Pentapetalae</taxon>
        <taxon>rosids</taxon>
        <taxon>fabids</taxon>
        <taxon>Fabales</taxon>
        <taxon>Fabaceae</taxon>
        <taxon>Papilionoideae</taxon>
        <taxon>50 kb inversion clade</taxon>
        <taxon>NPAAA clade</taxon>
        <taxon>indigoferoid/millettioid clade</taxon>
        <taxon>Phaseoleae</taxon>
        <taxon>Vigna</taxon>
    </lineage>
</organism>
<feature type="compositionally biased region" description="Polar residues" evidence="6">
    <location>
        <begin position="59"/>
        <end position="73"/>
    </location>
</feature>
<dbReference type="SMART" id="SM00353">
    <property type="entry name" value="HLH"/>
    <property type="match status" value="1"/>
</dbReference>
<dbReference type="Proteomes" id="UP000087766">
    <property type="component" value="Chromosome 10"/>
</dbReference>
<dbReference type="SUPFAM" id="SSF47459">
    <property type="entry name" value="HLH, helix-loop-helix DNA-binding domain"/>
    <property type="match status" value="1"/>
</dbReference>
<feature type="coiled-coil region" evidence="5">
    <location>
        <begin position="211"/>
        <end position="238"/>
    </location>
</feature>
<gene>
    <name evidence="9 10" type="primary">LOC106775541</name>
</gene>
<dbReference type="GO" id="GO:0005634">
    <property type="term" value="C:nucleus"/>
    <property type="evidence" value="ECO:0007669"/>
    <property type="project" value="UniProtKB-SubCell"/>
</dbReference>
<evidence type="ECO:0000256" key="2">
    <source>
        <dbReference type="ARBA" id="ARBA00023015"/>
    </source>
</evidence>
<reference evidence="9 10" key="2">
    <citation type="submission" date="2025-04" db="UniProtKB">
        <authorList>
            <consortium name="RefSeq"/>
        </authorList>
    </citation>
    <scope>IDENTIFICATION</scope>
    <source>
        <tissue evidence="9 10">Leaf</tissue>
    </source>
</reference>
<dbReference type="OrthoDB" id="690068at2759"/>
<dbReference type="STRING" id="3916.A0A1S3VJ90"/>
<dbReference type="SMR" id="A0A1S3VJ90"/>
<evidence type="ECO:0000313" key="10">
    <source>
        <dbReference type="RefSeq" id="XP_022642660.1"/>
    </source>
</evidence>
<evidence type="ECO:0000256" key="6">
    <source>
        <dbReference type="SAM" id="MobiDB-lite"/>
    </source>
</evidence>
<evidence type="ECO:0000256" key="3">
    <source>
        <dbReference type="ARBA" id="ARBA00023163"/>
    </source>
</evidence>
<dbReference type="InterPro" id="IPR036638">
    <property type="entry name" value="HLH_DNA-bd_sf"/>
</dbReference>
<evidence type="ECO:0000256" key="1">
    <source>
        <dbReference type="ARBA" id="ARBA00004123"/>
    </source>
</evidence>
<sequence>MRSFHMEISSIRGLPELGIIEDPNFLHQWQLNPANTSSLTGAAFGESLQKLSFSGNSNFNPKASMEASPNGNERPTKHLRNNSWNGKKSQHQTPETQYASCSNLLSFVNSNYINELGLGKPKVEMACPKIDTKIDNSTLAEMLVSQGTLVNQNYHFKANQEAIKIETRPKLSQPQDHIIAERKRREKLSQRFIALSALVPGLKKMDKASVLGEAVKYLQQLQEKVSTLEEEQNRKRTVESVVTVKKSQLSNDAEDSSSSDTGGTLDEALPEIEARFCERNVLIRIHCEKKKGIIEKTISEIEKLHLKVTNSSALSFGSFILDITIIAQMDMEFCMTVKDLVRSLRSTFSY</sequence>
<dbReference type="Gene3D" id="4.10.280.10">
    <property type="entry name" value="Helix-loop-helix DNA-binding domain"/>
    <property type="match status" value="1"/>
</dbReference>
<evidence type="ECO:0000313" key="8">
    <source>
        <dbReference type="Proteomes" id="UP000087766"/>
    </source>
</evidence>
<dbReference type="RefSeq" id="XP_022642660.1">
    <property type="nucleotide sequence ID" value="XM_022786939.1"/>
</dbReference>
<dbReference type="Gramene" id="Vradi10g11920.1">
    <property type="protein sequence ID" value="Vradi10g11920.1"/>
    <property type="gene ID" value="Vradi10g11920"/>
</dbReference>
<evidence type="ECO:0000256" key="4">
    <source>
        <dbReference type="ARBA" id="ARBA00023242"/>
    </source>
</evidence>
<dbReference type="PROSITE" id="PS50888">
    <property type="entry name" value="BHLH"/>
    <property type="match status" value="1"/>
</dbReference>
<dbReference type="GO" id="GO:0046983">
    <property type="term" value="F:protein dimerization activity"/>
    <property type="evidence" value="ECO:0007669"/>
    <property type="project" value="InterPro"/>
</dbReference>
<dbReference type="PANTHER" id="PTHR45959">
    <property type="entry name" value="BHLH TRANSCRIPTION FACTOR"/>
    <property type="match status" value="1"/>
</dbReference>
<evidence type="ECO:0000256" key="5">
    <source>
        <dbReference type="SAM" id="Coils"/>
    </source>
</evidence>
<evidence type="ECO:0000313" key="9">
    <source>
        <dbReference type="RefSeq" id="XP_014518169.1"/>
    </source>
</evidence>
<comment type="subcellular location">
    <subcellularLocation>
        <location evidence="1">Nucleus</location>
    </subcellularLocation>
</comment>